<evidence type="ECO:0000256" key="3">
    <source>
        <dbReference type="ARBA" id="ARBA00022554"/>
    </source>
</evidence>
<dbReference type="InterPro" id="IPR001461">
    <property type="entry name" value="Aspartic_peptidase_A1"/>
</dbReference>
<evidence type="ECO:0000313" key="16">
    <source>
        <dbReference type="Proteomes" id="UP000265703"/>
    </source>
</evidence>
<dbReference type="PANTHER" id="PTHR47966">
    <property type="entry name" value="BETA-SITE APP-CLEAVING ENZYME, ISOFORM A-RELATED"/>
    <property type="match status" value="1"/>
</dbReference>
<dbReference type="InterPro" id="IPR033121">
    <property type="entry name" value="PEPTIDASE_A1"/>
</dbReference>
<dbReference type="SUPFAM" id="SSF50630">
    <property type="entry name" value="Acid proteases"/>
    <property type="match status" value="1"/>
</dbReference>
<keyword evidence="8 11" id="KW-1015">Disulfide bond</keyword>
<dbReference type="PRINTS" id="PR00792">
    <property type="entry name" value="PEPSIN"/>
</dbReference>
<dbReference type="GO" id="GO:0006508">
    <property type="term" value="P:proteolysis"/>
    <property type="evidence" value="ECO:0007669"/>
    <property type="project" value="UniProtKB-KW"/>
</dbReference>
<dbReference type="FunFam" id="2.40.70.10:FF:000036">
    <property type="entry name" value="Vacuolar aspartic protease"/>
    <property type="match status" value="1"/>
</dbReference>
<dbReference type="OrthoDB" id="771136at2759"/>
<comment type="similarity">
    <text evidence="2 12">Belongs to the peptidase A1 family.</text>
</comment>
<dbReference type="GO" id="GO:0005773">
    <property type="term" value="C:vacuole"/>
    <property type="evidence" value="ECO:0007669"/>
    <property type="project" value="UniProtKB-SubCell"/>
</dbReference>
<evidence type="ECO:0000256" key="13">
    <source>
        <dbReference type="SAM" id="SignalP"/>
    </source>
</evidence>
<keyword evidence="9" id="KW-0325">Glycoprotein</keyword>
<feature type="domain" description="Peptidase A1" evidence="14">
    <location>
        <begin position="87"/>
        <end position="398"/>
    </location>
</feature>
<comment type="caution">
    <text evidence="15">The sequence shown here is derived from an EMBL/GenBank/DDBJ whole genome shotgun (WGS) entry which is preliminary data.</text>
</comment>
<evidence type="ECO:0000256" key="11">
    <source>
        <dbReference type="PIRSR" id="PIRSR601461-2"/>
    </source>
</evidence>
<dbReference type="Pfam" id="PF00026">
    <property type="entry name" value="Asp"/>
    <property type="match status" value="1"/>
</dbReference>
<proteinExistence type="inferred from homology"/>
<feature type="active site" evidence="10">
    <location>
        <position position="105"/>
    </location>
</feature>
<dbReference type="GO" id="GO:0004190">
    <property type="term" value="F:aspartic-type endopeptidase activity"/>
    <property type="evidence" value="ECO:0007669"/>
    <property type="project" value="UniProtKB-KW"/>
</dbReference>
<evidence type="ECO:0000256" key="7">
    <source>
        <dbReference type="ARBA" id="ARBA00022801"/>
    </source>
</evidence>
<evidence type="ECO:0000256" key="6">
    <source>
        <dbReference type="ARBA" id="ARBA00022750"/>
    </source>
</evidence>
<dbReference type="Proteomes" id="UP000265703">
    <property type="component" value="Unassembled WGS sequence"/>
</dbReference>
<dbReference type="EMBL" id="QKYT01000082">
    <property type="protein sequence ID" value="RIA94398.1"/>
    <property type="molecule type" value="Genomic_DNA"/>
</dbReference>
<feature type="signal peptide" evidence="13">
    <location>
        <begin position="1"/>
        <end position="19"/>
    </location>
</feature>
<evidence type="ECO:0000256" key="4">
    <source>
        <dbReference type="ARBA" id="ARBA00022670"/>
    </source>
</evidence>
<evidence type="ECO:0000256" key="10">
    <source>
        <dbReference type="PIRSR" id="PIRSR601461-1"/>
    </source>
</evidence>
<evidence type="ECO:0000313" key="15">
    <source>
        <dbReference type="EMBL" id="RIA94398.1"/>
    </source>
</evidence>
<evidence type="ECO:0000256" key="2">
    <source>
        <dbReference type="ARBA" id="ARBA00007447"/>
    </source>
</evidence>
<keyword evidence="3" id="KW-0926">Vacuole</keyword>
<dbReference type="PROSITE" id="PS51767">
    <property type="entry name" value="PEPTIDASE_A1"/>
    <property type="match status" value="1"/>
</dbReference>
<comment type="subcellular location">
    <subcellularLocation>
        <location evidence="1">Vacuole</location>
    </subcellularLocation>
</comment>
<keyword evidence="16" id="KW-1185">Reference proteome</keyword>
<keyword evidence="5 13" id="KW-0732">Signal</keyword>
<dbReference type="STRING" id="658196.A0A397T828"/>
<sequence length="402" mass="44619">MKISLALLLVALFGVSSDAAVHKMTLKKVPETPSQKMHRYSQTGEYLTQKYFGSSRHMQEANRIFFPDSMGGVEHGVPLSNYMNAQYFGEISFGTPPQIFSVIFDTGSSNLWVPSTHCTSIACFLHRRYDSSQSKTFKPNGTEFAIRYGTGSLEGIISNDVLEVGDIRVENQDFGESVKEPGFTFAFGKFDGIFGLGYDRISVKGVVPPFYHMANRGLIDEPIFSFWLNDADKDNTVGGELIFGGTDQSHFSGDIHWASVRRKGYWEVELEKVVFDGENVDMEDTGAAIDTGSSLLAVPTVVADLINKQIGAKKNFAGQYIIECDKVPSLPDFSLQFNGKLFTLKGSEYILKAQNQCISAFMGLDIPEPLGPIWIIGDVFLRKFYTIYDLGNNRVGFANSTY</sequence>
<evidence type="ECO:0000256" key="1">
    <source>
        <dbReference type="ARBA" id="ARBA00004116"/>
    </source>
</evidence>
<evidence type="ECO:0000256" key="12">
    <source>
        <dbReference type="RuleBase" id="RU000454"/>
    </source>
</evidence>
<dbReference type="Gene3D" id="2.40.70.10">
    <property type="entry name" value="Acid Proteases"/>
    <property type="match status" value="2"/>
</dbReference>
<keyword evidence="4 12" id="KW-0645">Protease</keyword>
<dbReference type="PANTHER" id="PTHR47966:SF51">
    <property type="entry name" value="BETA-SITE APP-CLEAVING ENZYME, ISOFORM A-RELATED"/>
    <property type="match status" value="1"/>
</dbReference>
<dbReference type="InterPro" id="IPR021109">
    <property type="entry name" value="Peptidase_aspartic_dom_sf"/>
</dbReference>
<gene>
    <name evidence="15" type="ORF">C1645_760329</name>
</gene>
<evidence type="ECO:0000256" key="9">
    <source>
        <dbReference type="ARBA" id="ARBA00023180"/>
    </source>
</evidence>
<dbReference type="PROSITE" id="PS00141">
    <property type="entry name" value="ASP_PROTEASE"/>
    <property type="match status" value="2"/>
</dbReference>
<feature type="disulfide bond" evidence="11">
    <location>
        <begin position="118"/>
        <end position="123"/>
    </location>
</feature>
<protein>
    <submittedName>
        <fullName evidence="15">Endopeptidase</fullName>
    </submittedName>
</protein>
<reference evidence="15 16" key="1">
    <citation type="submission" date="2018-06" db="EMBL/GenBank/DDBJ databases">
        <title>Comparative genomics reveals the genomic features of Rhizophagus irregularis, R. cerebriforme, R. diaphanum and Gigaspora rosea, and their symbiotic lifestyle signature.</title>
        <authorList>
            <person name="Morin E."/>
            <person name="San Clemente H."/>
            <person name="Chen E.C.H."/>
            <person name="De La Providencia I."/>
            <person name="Hainaut M."/>
            <person name="Kuo A."/>
            <person name="Kohler A."/>
            <person name="Murat C."/>
            <person name="Tang N."/>
            <person name="Roy S."/>
            <person name="Loubradou J."/>
            <person name="Henrissat B."/>
            <person name="Grigoriev I.V."/>
            <person name="Corradi N."/>
            <person name="Roux C."/>
            <person name="Martin F.M."/>
        </authorList>
    </citation>
    <scope>NUCLEOTIDE SEQUENCE [LARGE SCALE GENOMIC DNA]</scope>
    <source>
        <strain evidence="15 16">DAOM 227022</strain>
    </source>
</reference>
<dbReference type="InterPro" id="IPR001969">
    <property type="entry name" value="Aspartic_peptidase_AS"/>
</dbReference>
<keyword evidence="7 12" id="KW-0378">Hydrolase</keyword>
<evidence type="ECO:0000259" key="14">
    <source>
        <dbReference type="PROSITE" id="PS51767"/>
    </source>
</evidence>
<dbReference type="AlphaFoldDB" id="A0A397T828"/>
<organism evidence="15 16">
    <name type="scientific">Glomus cerebriforme</name>
    <dbReference type="NCBI Taxonomy" id="658196"/>
    <lineage>
        <taxon>Eukaryota</taxon>
        <taxon>Fungi</taxon>
        <taxon>Fungi incertae sedis</taxon>
        <taxon>Mucoromycota</taxon>
        <taxon>Glomeromycotina</taxon>
        <taxon>Glomeromycetes</taxon>
        <taxon>Glomerales</taxon>
        <taxon>Glomeraceae</taxon>
        <taxon>Glomus</taxon>
    </lineage>
</organism>
<name>A0A397T828_9GLOM</name>
<evidence type="ECO:0000256" key="8">
    <source>
        <dbReference type="ARBA" id="ARBA00023157"/>
    </source>
</evidence>
<feature type="chain" id="PRO_5017311032" evidence="13">
    <location>
        <begin position="20"/>
        <end position="402"/>
    </location>
</feature>
<accession>A0A397T828</accession>
<feature type="active site" evidence="10">
    <location>
        <position position="290"/>
    </location>
</feature>
<feature type="disulfide bond" evidence="11">
    <location>
        <begin position="324"/>
        <end position="357"/>
    </location>
</feature>
<dbReference type="FunFam" id="2.40.70.10:FF:000002">
    <property type="entry name" value="Vacuolar aspartic proteinase"/>
    <property type="match status" value="1"/>
</dbReference>
<evidence type="ECO:0000256" key="5">
    <source>
        <dbReference type="ARBA" id="ARBA00022729"/>
    </source>
</evidence>
<keyword evidence="6 12" id="KW-0064">Aspartyl protease</keyword>